<evidence type="ECO:0000256" key="12">
    <source>
        <dbReference type="RuleBase" id="RU363038"/>
    </source>
</evidence>
<dbReference type="FunFam" id="1.10.730.10:FF:000008">
    <property type="entry name" value="Arginine--tRNA ligase"/>
    <property type="match status" value="1"/>
</dbReference>
<dbReference type="GO" id="GO:0004814">
    <property type="term" value="F:arginine-tRNA ligase activity"/>
    <property type="evidence" value="ECO:0007669"/>
    <property type="project" value="UniProtKB-UniRule"/>
</dbReference>
<keyword evidence="5 11" id="KW-0436">Ligase</keyword>
<dbReference type="SUPFAM" id="SSF47323">
    <property type="entry name" value="Anticodon-binding domain of a subclass of class I aminoacyl-tRNA synthetases"/>
    <property type="match status" value="1"/>
</dbReference>
<evidence type="ECO:0000256" key="7">
    <source>
        <dbReference type="ARBA" id="ARBA00022840"/>
    </source>
</evidence>
<evidence type="ECO:0000256" key="1">
    <source>
        <dbReference type="ARBA" id="ARBA00004496"/>
    </source>
</evidence>
<reference evidence="15 16" key="1">
    <citation type="submission" date="2017-09" db="EMBL/GenBank/DDBJ databases">
        <title>Complete Genome Sequences of Two Strains of the Meat Spoilage Bacterium Brochothrix thermosphacta Isolated from Ground Chicken.</title>
        <authorList>
            <person name="Paoli G.C."/>
            <person name="Wijey C."/>
            <person name="Chen C.-Y."/>
            <person name="Nguyen L."/>
            <person name="Yan X."/>
            <person name="Irwin P.L."/>
        </authorList>
    </citation>
    <scope>NUCLEOTIDE SEQUENCE [LARGE SCALE GENOMIC DNA]</scope>
    <source>
        <strain evidence="15 16">BI</strain>
    </source>
</reference>
<dbReference type="PRINTS" id="PR01038">
    <property type="entry name" value="TRNASYNTHARG"/>
</dbReference>
<dbReference type="SMART" id="SM00836">
    <property type="entry name" value="DALR_1"/>
    <property type="match status" value="1"/>
</dbReference>
<dbReference type="Gene3D" id="1.10.730.10">
    <property type="entry name" value="Isoleucyl-tRNA Synthetase, Domain 1"/>
    <property type="match status" value="1"/>
</dbReference>
<dbReference type="PANTHER" id="PTHR11956:SF5">
    <property type="entry name" value="ARGININE--TRNA LIGASE, CYTOPLASMIC"/>
    <property type="match status" value="1"/>
</dbReference>
<evidence type="ECO:0000256" key="9">
    <source>
        <dbReference type="ARBA" id="ARBA00023146"/>
    </source>
</evidence>
<dbReference type="InterPro" id="IPR008909">
    <property type="entry name" value="DALR_anticod-bd"/>
</dbReference>
<dbReference type="PANTHER" id="PTHR11956">
    <property type="entry name" value="ARGINYL-TRNA SYNTHETASE"/>
    <property type="match status" value="1"/>
</dbReference>
<dbReference type="GO" id="GO:0005524">
    <property type="term" value="F:ATP binding"/>
    <property type="evidence" value="ECO:0007669"/>
    <property type="project" value="UniProtKB-UniRule"/>
</dbReference>
<feature type="domain" description="DALR anticodon binding" evidence="13">
    <location>
        <begin position="438"/>
        <end position="558"/>
    </location>
</feature>
<dbReference type="InterPro" id="IPR001278">
    <property type="entry name" value="Arg-tRNA-ligase"/>
</dbReference>
<evidence type="ECO:0000256" key="8">
    <source>
        <dbReference type="ARBA" id="ARBA00022917"/>
    </source>
</evidence>
<dbReference type="Gene3D" id="3.30.1360.70">
    <property type="entry name" value="Arginyl tRNA synthetase N-terminal domain"/>
    <property type="match status" value="1"/>
</dbReference>
<dbReference type="GO" id="GO:0006420">
    <property type="term" value="P:arginyl-tRNA aminoacylation"/>
    <property type="evidence" value="ECO:0007669"/>
    <property type="project" value="UniProtKB-UniRule"/>
</dbReference>
<evidence type="ECO:0000256" key="6">
    <source>
        <dbReference type="ARBA" id="ARBA00022741"/>
    </source>
</evidence>
<comment type="similarity">
    <text evidence="2 11 12">Belongs to the class-I aminoacyl-tRNA synthetase family.</text>
</comment>
<name>A0A1D2LC11_BROTH</name>
<feature type="domain" description="Arginyl tRNA synthetase N-terminal" evidence="14">
    <location>
        <begin position="9"/>
        <end position="95"/>
    </location>
</feature>
<feature type="short sequence motif" description="'HIGH' region" evidence="11">
    <location>
        <begin position="132"/>
        <end position="142"/>
    </location>
</feature>
<evidence type="ECO:0000313" key="16">
    <source>
        <dbReference type="Proteomes" id="UP000243591"/>
    </source>
</evidence>
<organism evidence="15 16">
    <name type="scientific">Brochothrix thermosphacta</name>
    <name type="common">Microbacterium thermosphactum</name>
    <dbReference type="NCBI Taxonomy" id="2756"/>
    <lineage>
        <taxon>Bacteria</taxon>
        <taxon>Bacillati</taxon>
        <taxon>Bacillota</taxon>
        <taxon>Bacilli</taxon>
        <taxon>Bacillales</taxon>
        <taxon>Listeriaceae</taxon>
        <taxon>Brochothrix</taxon>
    </lineage>
</organism>
<dbReference type="OrthoDB" id="9805987at2"/>
<dbReference type="SUPFAM" id="SSF52374">
    <property type="entry name" value="Nucleotidylyl transferase"/>
    <property type="match status" value="1"/>
</dbReference>
<dbReference type="STRING" id="2756.BFR44_09765"/>
<evidence type="ECO:0000259" key="14">
    <source>
        <dbReference type="SMART" id="SM01016"/>
    </source>
</evidence>
<dbReference type="SUPFAM" id="SSF55190">
    <property type="entry name" value="Arginyl-tRNA synthetase (ArgRS), N-terminal 'additional' domain"/>
    <property type="match status" value="1"/>
</dbReference>
<dbReference type="GO" id="GO:0005737">
    <property type="term" value="C:cytoplasm"/>
    <property type="evidence" value="ECO:0007669"/>
    <property type="project" value="UniProtKB-SubCell"/>
</dbReference>
<dbReference type="Gene3D" id="3.40.50.620">
    <property type="entry name" value="HUPs"/>
    <property type="match status" value="1"/>
</dbReference>
<dbReference type="PROSITE" id="PS00178">
    <property type="entry name" value="AA_TRNA_LIGASE_I"/>
    <property type="match status" value="1"/>
</dbReference>
<evidence type="ECO:0000256" key="5">
    <source>
        <dbReference type="ARBA" id="ARBA00022598"/>
    </source>
</evidence>
<gene>
    <name evidence="11" type="primary">argS</name>
    <name evidence="15" type="ORF">CNY62_06815</name>
</gene>
<keyword evidence="16" id="KW-1185">Reference proteome</keyword>
<keyword evidence="4 11" id="KW-0963">Cytoplasm</keyword>
<evidence type="ECO:0000256" key="10">
    <source>
        <dbReference type="ARBA" id="ARBA00049339"/>
    </source>
</evidence>
<dbReference type="HAMAP" id="MF_00123">
    <property type="entry name" value="Arg_tRNA_synth"/>
    <property type="match status" value="1"/>
</dbReference>
<keyword evidence="9 11" id="KW-0030">Aminoacyl-tRNA synthetase</keyword>
<keyword evidence="7 11" id="KW-0067">ATP-binding</keyword>
<evidence type="ECO:0000259" key="13">
    <source>
        <dbReference type="SMART" id="SM00836"/>
    </source>
</evidence>
<dbReference type="InterPro" id="IPR009080">
    <property type="entry name" value="tRNAsynth_Ia_anticodon-bd"/>
</dbReference>
<dbReference type="SMART" id="SM01016">
    <property type="entry name" value="Arg_tRNA_synt_N"/>
    <property type="match status" value="1"/>
</dbReference>
<sequence>MSIKLQKEAAIRQGIADAVIAAGLTDAENMPSIILDTPKDKTHGDFATNIAMQLARVAKKAPRAIAEALVEKLDTDALNIEKVDIAGPGFINFTLNNAYLTELVSQIITEKDAYGQSEFGEKERVLIEFVSANPTGDLHLGHGRGAAIGDSLANIMNKAGFDVSREYYINDAGNQIMNLVLSTEARYHEVLNVEWEFPEDGYRGQDILTLAQQLVDKYGDQFIGEDKLEERRRVFREEGLAYELAKLKKDLSDFRVNFDTWFSEQTLYDDNKVLPTLDVMKKSGRIFEEGGATWFKSTEFGDDKDRVLIKSDGSYTYLFPDIAYHKNKFDRGFDTLIDVWGADHHGYIARMNGAIQALGYNADQFEVQIIQLVRLMKGDEIVKMSKRTGKSVTMRDLVDMVGLDAARYYFAMRSSDTHLDFDLDLATSQSSENPVFYVQYAHARICRMLSSAAEKGIVGGYADYDASLLENESELAVLKMLGDYHSVVIEAAKKRAPQRITRYLHDLASTFHRFYNHSHVIDVENIAQSKARLALCEAVRITLQNALSLIGVSAPEKM</sequence>
<dbReference type="InterPro" id="IPR035684">
    <property type="entry name" value="ArgRS_core"/>
</dbReference>
<proteinExistence type="inferred from homology"/>
<comment type="catalytic activity">
    <reaction evidence="10 11">
        <text>tRNA(Arg) + L-arginine + ATP = L-arginyl-tRNA(Arg) + AMP + diphosphate</text>
        <dbReference type="Rhea" id="RHEA:20301"/>
        <dbReference type="Rhea" id="RHEA-COMP:9658"/>
        <dbReference type="Rhea" id="RHEA-COMP:9673"/>
        <dbReference type="ChEBI" id="CHEBI:30616"/>
        <dbReference type="ChEBI" id="CHEBI:32682"/>
        <dbReference type="ChEBI" id="CHEBI:33019"/>
        <dbReference type="ChEBI" id="CHEBI:78442"/>
        <dbReference type="ChEBI" id="CHEBI:78513"/>
        <dbReference type="ChEBI" id="CHEBI:456215"/>
        <dbReference type="EC" id="6.1.1.19"/>
    </reaction>
</comment>
<dbReference type="FunFam" id="3.40.50.620:FF:000062">
    <property type="entry name" value="Arginine--tRNA ligase"/>
    <property type="match status" value="1"/>
</dbReference>
<evidence type="ECO:0000313" key="15">
    <source>
        <dbReference type="EMBL" id="ATF26124.1"/>
    </source>
</evidence>
<dbReference type="CDD" id="cd00671">
    <property type="entry name" value="ArgRS_core"/>
    <property type="match status" value="1"/>
</dbReference>
<dbReference type="InterPro" id="IPR001412">
    <property type="entry name" value="aa-tRNA-synth_I_CS"/>
</dbReference>
<dbReference type="EC" id="6.1.1.19" evidence="11"/>
<dbReference type="AlphaFoldDB" id="A0A1D2LC11"/>
<dbReference type="Pfam" id="PF05746">
    <property type="entry name" value="DALR_1"/>
    <property type="match status" value="1"/>
</dbReference>
<evidence type="ECO:0000256" key="3">
    <source>
        <dbReference type="ARBA" id="ARBA00011245"/>
    </source>
</evidence>
<dbReference type="InterPro" id="IPR036695">
    <property type="entry name" value="Arg-tRNA-synth_N_sf"/>
</dbReference>
<dbReference type="InterPro" id="IPR005148">
    <property type="entry name" value="Arg-tRNA-synth_N"/>
</dbReference>
<evidence type="ECO:0000256" key="4">
    <source>
        <dbReference type="ARBA" id="ARBA00022490"/>
    </source>
</evidence>
<keyword evidence="6 11" id="KW-0547">Nucleotide-binding</keyword>
<keyword evidence="8 11" id="KW-0648">Protein biosynthesis</keyword>
<dbReference type="Pfam" id="PF00750">
    <property type="entry name" value="tRNA-synt_1d"/>
    <property type="match status" value="1"/>
</dbReference>
<dbReference type="RefSeq" id="WP_069125923.1">
    <property type="nucleotide sequence ID" value="NZ_CP023483.1"/>
</dbReference>
<comment type="subunit">
    <text evidence="3 11">Monomer.</text>
</comment>
<evidence type="ECO:0000256" key="11">
    <source>
        <dbReference type="HAMAP-Rule" id="MF_00123"/>
    </source>
</evidence>
<dbReference type="EMBL" id="CP023483">
    <property type="protein sequence ID" value="ATF26124.1"/>
    <property type="molecule type" value="Genomic_DNA"/>
</dbReference>
<dbReference type="FunFam" id="3.30.1360.70:FF:000003">
    <property type="entry name" value="Arginine--tRNA ligase"/>
    <property type="match status" value="1"/>
</dbReference>
<dbReference type="Proteomes" id="UP000243591">
    <property type="component" value="Chromosome"/>
</dbReference>
<accession>A0A1D2LC11</accession>
<dbReference type="KEGG" id="bths:CNY62_06815"/>
<protein>
    <recommendedName>
        <fullName evidence="11">Arginine--tRNA ligase</fullName>
        <ecNumber evidence="11">6.1.1.19</ecNumber>
    </recommendedName>
    <alternativeName>
        <fullName evidence="11">Arginyl-tRNA synthetase</fullName>
        <shortName evidence="11">ArgRS</shortName>
    </alternativeName>
</protein>
<dbReference type="InterPro" id="IPR014729">
    <property type="entry name" value="Rossmann-like_a/b/a_fold"/>
</dbReference>
<evidence type="ECO:0000256" key="2">
    <source>
        <dbReference type="ARBA" id="ARBA00005594"/>
    </source>
</evidence>
<dbReference type="NCBIfam" id="TIGR00456">
    <property type="entry name" value="argS"/>
    <property type="match status" value="1"/>
</dbReference>
<dbReference type="Pfam" id="PF03485">
    <property type="entry name" value="Arg_tRNA_synt_N"/>
    <property type="match status" value="1"/>
</dbReference>
<comment type="subcellular location">
    <subcellularLocation>
        <location evidence="1 11">Cytoplasm</location>
    </subcellularLocation>
</comment>